<name>A0A9W4X312_9GLOM</name>
<feature type="non-terminal residue" evidence="2">
    <location>
        <position position="57"/>
    </location>
</feature>
<protein>
    <submittedName>
        <fullName evidence="2">12225_t:CDS:1</fullName>
    </submittedName>
</protein>
<feature type="coiled-coil region" evidence="1">
    <location>
        <begin position="4"/>
        <end position="35"/>
    </location>
</feature>
<gene>
    <name evidence="2" type="ORF">FWILDA_LOCUS10747</name>
</gene>
<dbReference type="AlphaFoldDB" id="A0A9W4X312"/>
<evidence type="ECO:0000313" key="3">
    <source>
        <dbReference type="Proteomes" id="UP001153678"/>
    </source>
</evidence>
<comment type="caution">
    <text evidence="2">The sequence shown here is derived from an EMBL/GenBank/DDBJ whole genome shotgun (WGS) entry which is preliminary data.</text>
</comment>
<dbReference type="EMBL" id="CAMKVN010002833">
    <property type="protein sequence ID" value="CAI2182778.1"/>
    <property type="molecule type" value="Genomic_DNA"/>
</dbReference>
<evidence type="ECO:0000313" key="2">
    <source>
        <dbReference type="EMBL" id="CAI2182778.1"/>
    </source>
</evidence>
<keyword evidence="3" id="KW-1185">Reference proteome</keyword>
<sequence>MVINRNLENALKDMETRHTQELQAIRQKIKVLELNHFVELIDLSSRVKALEKKVREL</sequence>
<reference evidence="2" key="1">
    <citation type="submission" date="2022-08" db="EMBL/GenBank/DDBJ databases">
        <authorList>
            <person name="Kallberg Y."/>
            <person name="Tangrot J."/>
            <person name="Rosling A."/>
        </authorList>
    </citation>
    <scope>NUCLEOTIDE SEQUENCE</scope>
    <source>
        <strain evidence="2">Wild A</strain>
    </source>
</reference>
<evidence type="ECO:0000256" key="1">
    <source>
        <dbReference type="SAM" id="Coils"/>
    </source>
</evidence>
<keyword evidence="1" id="KW-0175">Coiled coil</keyword>
<accession>A0A9W4X312</accession>
<organism evidence="2 3">
    <name type="scientific">Funneliformis geosporum</name>
    <dbReference type="NCBI Taxonomy" id="1117311"/>
    <lineage>
        <taxon>Eukaryota</taxon>
        <taxon>Fungi</taxon>
        <taxon>Fungi incertae sedis</taxon>
        <taxon>Mucoromycota</taxon>
        <taxon>Glomeromycotina</taxon>
        <taxon>Glomeromycetes</taxon>
        <taxon>Glomerales</taxon>
        <taxon>Glomeraceae</taxon>
        <taxon>Funneliformis</taxon>
    </lineage>
</organism>
<dbReference type="Proteomes" id="UP001153678">
    <property type="component" value="Unassembled WGS sequence"/>
</dbReference>
<proteinExistence type="predicted"/>